<keyword evidence="3" id="KW-0645">Protease</keyword>
<organism evidence="7 8">
    <name type="scientific">Raineyella antarctica</name>
    <dbReference type="NCBI Taxonomy" id="1577474"/>
    <lineage>
        <taxon>Bacteria</taxon>
        <taxon>Bacillati</taxon>
        <taxon>Actinomycetota</taxon>
        <taxon>Actinomycetes</taxon>
        <taxon>Propionibacteriales</taxon>
        <taxon>Propionibacteriaceae</taxon>
        <taxon>Raineyella</taxon>
    </lineage>
</organism>
<dbReference type="STRING" id="1577474.GA0111570_104116"/>
<evidence type="ECO:0000256" key="6">
    <source>
        <dbReference type="SAM" id="MobiDB-lite"/>
    </source>
</evidence>
<comment type="similarity">
    <text evidence="1">Belongs to the peptidase M42 family.</text>
</comment>
<dbReference type="PANTHER" id="PTHR32481">
    <property type="entry name" value="AMINOPEPTIDASE"/>
    <property type="match status" value="1"/>
</dbReference>
<dbReference type="Gene3D" id="3.40.630.10">
    <property type="entry name" value="Zn peptidases"/>
    <property type="match status" value="1"/>
</dbReference>
<dbReference type="Gene3D" id="2.40.30.40">
    <property type="entry name" value="Peptidase M42, domain 2"/>
    <property type="match status" value="1"/>
</dbReference>
<dbReference type="GO" id="GO:0046872">
    <property type="term" value="F:metal ion binding"/>
    <property type="evidence" value="ECO:0007669"/>
    <property type="project" value="UniProtKB-KW"/>
</dbReference>
<evidence type="ECO:0000313" key="8">
    <source>
        <dbReference type="Proteomes" id="UP000199086"/>
    </source>
</evidence>
<evidence type="ECO:0000313" key="7">
    <source>
        <dbReference type="EMBL" id="SDB83274.1"/>
    </source>
</evidence>
<evidence type="ECO:0000256" key="1">
    <source>
        <dbReference type="ARBA" id="ARBA00006272"/>
    </source>
</evidence>
<dbReference type="InterPro" id="IPR051464">
    <property type="entry name" value="Peptidase_M42_aminopept"/>
</dbReference>
<dbReference type="Proteomes" id="UP000199086">
    <property type="component" value="Unassembled WGS sequence"/>
</dbReference>
<feature type="region of interest" description="Disordered" evidence="6">
    <location>
        <begin position="1"/>
        <end position="29"/>
    </location>
</feature>
<protein>
    <submittedName>
        <fullName evidence="7">Hydrolase, peptidase M42 family</fullName>
    </submittedName>
</protein>
<dbReference type="RefSeq" id="WP_217634068.1">
    <property type="nucleotide sequence ID" value="NZ_FMYF01000004.1"/>
</dbReference>
<proteinExistence type="inferred from homology"/>
<dbReference type="AlphaFoldDB" id="A0A1G6GMU1"/>
<keyword evidence="4" id="KW-0479">Metal-binding</keyword>
<dbReference type="GO" id="GO:0004177">
    <property type="term" value="F:aminopeptidase activity"/>
    <property type="evidence" value="ECO:0007669"/>
    <property type="project" value="UniProtKB-KW"/>
</dbReference>
<dbReference type="SUPFAM" id="SSF53187">
    <property type="entry name" value="Zn-dependent exopeptidases"/>
    <property type="match status" value="1"/>
</dbReference>
<gene>
    <name evidence="7" type="ORF">GA0111570_104116</name>
</gene>
<keyword evidence="2" id="KW-0031">Aminopeptidase</keyword>
<evidence type="ECO:0000256" key="4">
    <source>
        <dbReference type="ARBA" id="ARBA00022723"/>
    </source>
</evidence>
<accession>A0A1G6GMU1</accession>
<keyword evidence="5 7" id="KW-0378">Hydrolase</keyword>
<dbReference type="NCBIfam" id="TIGR03106">
    <property type="entry name" value="trio_M42_hydro"/>
    <property type="match status" value="1"/>
</dbReference>
<name>A0A1G6GMU1_9ACTN</name>
<dbReference type="InterPro" id="IPR017537">
    <property type="entry name" value="Peptidase_M42_hydrolase"/>
</dbReference>
<dbReference type="EMBL" id="FMYF01000004">
    <property type="protein sequence ID" value="SDB83274.1"/>
    <property type="molecule type" value="Genomic_DNA"/>
</dbReference>
<sequence length="430" mass="45594">MPLNPAPLSPTPASHGPRSVPGSPVPLMGEEDRNWMLDTLLSLLQTPSPSGRTDAVMQLVGDIVTDLGLPFSLTRRGAMVAQLPGASPTTDRALVVHADTIGCMVADLKDNGRLKVIPIGTFSARFAAGSRVRIFRDGTEHFLTGTIMTLLASGHAFGDAIDSQPGDWDNVEVRVDAQVSDAEGLRRLGIQVGDTVALAASPELTDTGFIVSRHLDGKAGVAIALALARAASRGELVLPHRTDLMVTITEEVGHGASGGLSPEVAELVSIDNAVCAPGQHSIEHGVTIPMADLHGPFDYHLTRRLCRMAAADRIPYTRDIFHFYRSDVAAAIEAGAMARAALVAFGLDGSHGWERTQVSSLEATYALLARWLASPLTFEEWDAQPTGSLKGFPSSRQPAQAEQWVPLTRGDFDEPGTPASGETWPPTGAN</sequence>
<dbReference type="GO" id="GO:0006508">
    <property type="term" value="P:proteolysis"/>
    <property type="evidence" value="ECO:0007669"/>
    <property type="project" value="UniProtKB-KW"/>
</dbReference>
<dbReference type="PANTHER" id="PTHR32481:SF7">
    <property type="entry name" value="AMINOPEPTIDASE YHFE-RELATED"/>
    <property type="match status" value="1"/>
</dbReference>
<feature type="region of interest" description="Disordered" evidence="6">
    <location>
        <begin position="387"/>
        <end position="430"/>
    </location>
</feature>
<evidence type="ECO:0000256" key="5">
    <source>
        <dbReference type="ARBA" id="ARBA00022801"/>
    </source>
</evidence>
<dbReference type="InterPro" id="IPR023367">
    <property type="entry name" value="Peptidase_M42_dom2"/>
</dbReference>
<dbReference type="SUPFAM" id="SSF101821">
    <property type="entry name" value="Aminopeptidase/glucanase lid domain"/>
    <property type="match status" value="1"/>
</dbReference>
<evidence type="ECO:0000256" key="2">
    <source>
        <dbReference type="ARBA" id="ARBA00022438"/>
    </source>
</evidence>
<evidence type="ECO:0000256" key="3">
    <source>
        <dbReference type="ARBA" id="ARBA00022670"/>
    </source>
</evidence>
<dbReference type="Pfam" id="PF05343">
    <property type="entry name" value="Peptidase_M42"/>
    <property type="match status" value="1"/>
</dbReference>
<keyword evidence="8" id="KW-1185">Reference proteome</keyword>
<reference evidence="7 8" key="1">
    <citation type="submission" date="2016-06" db="EMBL/GenBank/DDBJ databases">
        <authorList>
            <person name="Olsen C.W."/>
            <person name="Carey S."/>
            <person name="Hinshaw L."/>
            <person name="Karasin A.I."/>
        </authorList>
    </citation>
    <scope>NUCLEOTIDE SEQUENCE [LARGE SCALE GENOMIC DNA]</scope>
    <source>
        <strain evidence="7 8">LZ-22</strain>
    </source>
</reference>
<feature type="compositionally biased region" description="Pro residues" evidence="6">
    <location>
        <begin position="1"/>
        <end position="10"/>
    </location>
</feature>
<dbReference type="InterPro" id="IPR008007">
    <property type="entry name" value="Peptidase_M42"/>
</dbReference>